<dbReference type="InterPro" id="IPR002156">
    <property type="entry name" value="RNaseH_domain"/>
</dbReference>
<dbReference type="Pfam" id="PF14111">
    <property type="entry name" value="DUF4283"/>
    <property type="match status" value="1"/>
</dbReference>
<reference evidence="3" key="2">
    <citation type="submission" date="2021-03" db="UniProtKB">
        <authorList>
            <consortium name="EnsemblPlants"/>
        </authorList>
    </citation>
    <scope>IDENTIFICATION</scope>
</reference>
<feature type="domain" description="Reverse transcriptase" evidence="2">
    <location>
        <begin position="899"/>
        <end position="1180"/>
    </location>
</feature>
<dbReference type="InterPro" id="IPR017956">
    <property type="entry name" value="AT_hook_DNA-bd_motif"/>
</dbReference>
<dbReference type="Pfam" id="PF00078">
    <property type="entry name" value="RVT_1"/>
    <property type="match status" value="1"/>
</dbReference>
<dbReference type="EnsemblPlants" id="evm.model.03.823">
    <property type="protein sequence ID" value="cds.evm.model.03.823"/>
    <property type="gene ID" value="evm.TU.03.823"/>
</dbReference>
<protein>
    <recommendedName>
        <fullName evidence="2">Reverse transcriptase domain-containing protein</fullName>
    </recommendedName>
</protein>
<evidence type="ECO:0000259" key="2">
    <source>
        <dbReference type="PROSITE" id="PS50878"/>
    </source>
</evidence>
<dbReference type="PANTHER" id="PTHR33116:SF86">
    <property type="entry name" value="REVERSE TRANSCRIPTASE DOMAIN-CONTAINING PROTEIN"/>
    <property type="match status" value="1"/>
</dbReference>
<dbReference type="Gramene" id="evm.model.03.823">
    <property type="protein sequence ID" value="cds.evm.model.03.823"/>
    <property type="gene ID" value="evm.TU.03.823"/>
</dbReference>
<dbReference type="CDD" id="cd01650">
    <property type="entry name" value="RT_nLTR_like"/>
    <property type="match status" value="1"/>
</dbReference>
<feature type="compositionally biased region" description="Low complexity" evidence="1">
    <location>
        <begin position="354"/>
        <end position="363"/>
    </location>
</feature>
<reference evidence="3" key="1">
    <citation type="submission" date="2018-11" db="EMBL/GenBank/DDBJ databases">
        <authorList>
            <person name="Grassa J C."/>
        </authorList>
    </citation>
    <scope>NUCLEOTIDE SEQUENCE [LARGE SCALE GENOMIC DNA]</scope>
</reference>
<dbReference type="InterPro" id="IPR044730">
    <property type="entry name" value="RNase_H-like_dom_plant"/>
</dbReference>
<dbReference type="GO" id="GO:0004523">
    <property type="term" value="F:RNA-DNA hybrid ribonuclease activity"/>
    <property type="evidence" value="ECO:0007669"/>
    <property type="project" value="InterPro"/>
</dbReference>
<keyword evidence="4" id="KW-1185">Reference proteome</keyword>
<dbReference type="PANTHER" id="PTHR33116">
    <property type="entry name" value="REVERSE TRANSCRIPTASE ZINC-BINDING DOMAIN-CONTAINING PROTEIN-RELATED-RELATED"/>
    <property type="match status" value="1"/>
</dbReference>
<dbReference type="SMART" id="SM00384">
    <property type="entry name" value="AT_hook"/>
    <property type="match status" value="2"/>
</dbReference>
<dbReference type="PROSITE" id="PS50878">
    <property type="entry name" value="RT_POL"/>
    <property type="match status" value="1"/>
</dbReference>
<dbReference type="EMBL" id="UZAU01000267">
    <property type="status" value="NOT_ANNOTATED_CDS"/>
    <property type="molecule type" value="Genomic_DNA"/>
</dbReference>
<dbReference type="InterPro" id="IPR000477">
    <property type="entry name" value="RT_dom"/>
</dbReference>
<evidence type="ECO:0000313" key="3">
    <source>
        <dbReference type="EnsemblPlants" id="cds.evm.model.03.823"/>
    </source>
</evidence>
<dbReference type="CDD" id="cd06222">
    <property type="entry name" value="RNase_H_like"/>
    <property type="match status" value="1"/>
</dbReference>
<dbReference type="InterPro" id="IPR043502">
    <property type="entry name" value="DNA/RNA_pol_sf"/>
</dbReference>
<sequence length="1632" mass="184612">MADATLSALFEDSVQVSTKDLSYDLHPGEVDQNDEPSRILLGKIYCYSRLGPKAIHGSLRNAWNSLTGWSWKEREDGILQFTFQTRMDAENVLLRRPWLVCGHLLVLMPWPSWLSISEVVFDQTPIWVRLKSIPPFYWNKTNLKELAGKVSTSYELPRHIENNCEREKVSRTFGFNTNMRDYQNFVSNVEPYPMNKNIASKTPQLSEMKKALKDPTIRNQLAIKRSLNAAEASEWRELRRQFPGKRRQVEVTVEERPETDEIVLNCFSAVDLPRIGEVTPFDNTAEGVVEKVIPIRPLKLITTTLDASTDPGNNTETESTGGGTEACSQSDVVDKTNGGNENLPGNGKKGLNQSSDSDPHSSSGVVCKVAVSERENFTLYNNFQVGLSYNTLLGQQAQPLDWPSRECWANAFRPLTGSITVDKFQREPTILNPILSIDDFNCYDSGHGPRKRKAVDGFYMIPGVLPTQVPNAKGDDTQLSTTNIESQVETEEAIETTFSPGSNDDKPIKRKRGRPRKYEQISPNSALNATKRGRPSKTKEFTGVISQSLKKKGAKSSSRGKEKLYRNLWNAKCIDLAIDLDNHFVVIEKTMEDKPSCIIEELGDNVAQTSLTDVPTGNGSYKNKGQDFHFGATETCPEKARLDRALASTDWRIFFPNAIVELLTVGTSDHKPILLNIDGGVRCTKAQFKYELMWGRDPRCSGWFATLGEKVYTITQWKIHQQVTEAKNDLAKIESKDQVQLTTLGDARAKLNEALRREEVFWRQKSRVTWLRDGDHCTKFFMASMVVRRRKNYIQTIKTENGDWITDQKAITESFVSRFNAIFTRNPLLSAPEENFLVNMLISEQDNMRLLCIPTEKEIEGCLRSMGHEKAPGPDGMSAGFYLQHWSVVKMDFIAMVSHFFTSLKLPQFINNTNIVLIPKKDCPMGVNDFRPIALCNVAYKCISKILALRLKHLLPSIISPEQTAFVHGRLIAENTAVAREIVHSMKKKKGKKGFMMIKLDMEKAYDKMDWEFVLNTLKGIGFHQTFVRWVEKCIKIRKLGLLINGSVQGMVSRLCGLRQGDPLSPALFIIAADVLSRLITTRKTEGKLAGFRISREGSAITHLMFVDDVILFGRASVKEAKGFIKCLDDYCSWSGQAVNYQKSTVFFTKGVSTTNAREITSMLNMKRMKEDATYLGLPLFRSLNRSRDLRFLVDRALQRVKSWKTRLLSKAGRACLIQSVGSSIATYVAASDPIPLNIAHKVDKCLRDFWWGDTEERQKLHLLAWNTICQSKMKGGLGFRSVERNGDDSAMWKAVLQAREVLEQGICKKIGNGAKTSIWFDPWVPSSNRTPTPLKDVSHGVSWVKQFVLSNNRWNAQMIKDWFSPVDATAILNIDLPDEAIEDSWLIRDIFPTKDKLAPFVDGITGTCLLCREEAENSLHLVWKCTFTKAIWFSIGWGIRTEFVTATNWKQWMDGFWKGPNLPPNIPFYDFMVTCLCIVESVWKERNRRVHGEMDMDIMQISRSIRQKLNDHIMVSAKIVHEITEWRPPPSDWVCCNSDVVVSPVGSMLSAVIRDDLGNIISISSQESRVTLPKLAEAKSVCLAAEKAKELGLKKVIFQSDNLGVVKAFEAPMDICMDFMLQETKARFNKL</sequence>
<evidence type="ECO:0000256" key="1">
    <source>
        <dbReference type="SAM" id="MobiDB-lite"/>
    </source>
</evidence>
<organism evidence="3 4">
    <name type="scientific">Cannabis sativa</name>
    <name type="common">Hemp</name>
    <name type="synonym">Marijuana</name>
    <dbReference type="NCBI Taxonomy" id="3483"/>
    <lineage>
        <taxon>Eukaryota</taxon>
        <taxon>Viridiplantae</taxon>
        <taxon>Streptophyta</taxon>
        <taxon>Embryophyta</taxon>
        <taxon>Tracheophyta</taxon>
        <taxon>Spermatophyta</taxon>
        <taxon>Magnoliopsida</taxon>
        <taxon>eudicotyledons</taxon>
        <taxon>Gunneridae</taxon>
        <taxon>Pentapetalae</taxon>
        <taxon>rosids</taxon>
        <taxon>fabids</taxon>
        <taxon>Rosales</taxon>
        <taxon>Cannabaceae</taxon>
        <taxon>Cannabis</taxon>
    </lineage>
</organism>
<feature type="region of interest" description="Disordered" evidence="1">
    <location>
        <begin position="304"/>
        <end position="363"/>
    </location>
</feature>
<proteinExistence type="predicted"/>
<dbReference type="InterPro" id="IPR025558">
    <property type="entry name" value="DUF4283"/>
</dbReference>
<dbReference type="SUPFAM" id="SSF56219">
    <property type="entry name" value="DNase I-like"/>
    <property type="match status" value="1"/>
</dbReference>
<dbReference type="Pfam" id="PF02178">
    <property type="entry name" value="AT_hook"/>
    <property type="match status" value="2"/>
</dbReference>
<dbReference type="InterPro" id="IPR036691">
    <property type="entry name" value="Endo/exonu/phosph_ase_sf"/>
</dbReference>
<accession>A0A803PAK6</accession>
<name>A0A803PAK6_CANSA</name>
<dbReference type="Pfam" id="PF13456">
    <property type="entry name" value="RVT_3"/>
    <property type="match status" value="1"/>
</dbReference>
<dbReference type="GO" id="GO:0003677">
    <property type="term" value="F:DNA binding"/>
    <property type="evidence" value="ECO:0007669"/>
    <property type="project" value="InterPro"/>
</dbReference>
<dbReference type="Proteomes" id="UP000596661">
    <property type="component" value="Chromosome 3"/>
</dbReference>
<dbReference type="SUPFAM" id="SSF56672">
    <property type="entry name" value="DNA/RNA polymerases"/>
    <property type="match status" value="1"/>
</dbReference>
<feature type="region of interest" description="Disordered" evidence="1">
    <location>
        <begin position="488"/>
        <end position="546"/>
    </location>
</feature>
<evidence type="ECO:0000313" key="4">
    <source>
        <dbReference type="Proteomes" id="UP000596661"/>
    </source>
</evidence>